<feature type="compositionally biased region" description="Low complexity" evidence="7">
    <location>
        <begin position="33"/>
        <end position="45"/>
    </location>
</feature>
<evidence type="ECO:0000313" key="10">
    <source>
        <dbReference type="Proteomes" id="UP000322225"/>
    </source>
</evidence>
<feature type="transmembrane region" description="Helical" evidence="8">
    <location>
        <begin position="104"/>
        <end position="127"/>
    </location>
</feature>
<dbReference type="FunFam" id="1.20.1720.10:FF:000009">
    <property type="entry name" value="MFS multidrug transporter"/>
    <property type="match status" value="1"/>
</dbReference>
<dbReference type="AlphaFoldDB" id="A0A5M6C513"/>
<dbReference type="InterPro" id="IPR011701">
    <property type="entry name" value="MFS"/>
</dbReference>
<dbReference type="EMBL" id="CP144052">
    <property type="protein sequence ID" value="WWD16590.1"/>
    <property type="molecule type" value="Genomic_DNA"/>
</dbReference>
<feature type="transmembrane region" description="Helical" evidence="8">
    <location>
        <begin position="435"/>
        <end position="456"/>
    </location>
</feature>
<comment type="subcellular location">
    <subcellularLocation>
        <location evidence="1">Membrane</location>
        <topology evidence="1">Multi-pass membrane protein</topology>
    </subcellularLocation>
</comment>
<evidence type="ECO:0000256" key="4">
    <source>
        <dbReference type="ARBA" id="ARBA00022989"/>
    </source>
</evidence>
<dbReference type="KEGG" id="ksn:43586787"/>
<feature type="transmembrane region" description="Helical" evidence="8">
    <location>
        <begin position="382"/>
        <end position="406"/>
    </location>
</feature>
<dbReference type="InterPro" id="IPR020846">
    <property type="entry name" value="MFS_dom"/>
</dbReference>
<sequence length="578" mass="63450">MAEQAADEEGLERARSETDQARLNEEADITDRQYQQSSQTSEQQQPLSRNPLNRPPTATRIQSLNSRALNGTGNGFPNLNHVQTNMTSGSTAKPYSVFTPGQKWFIVSLSALGAIFSPISTNIYVPAIPTLAAAFKVSTEKINLSVTLYLVFQALTPSIWGSAGDAFGRRPVFIACLLVYLLSCVGTALCPTNAYWLLMVMRFVQASGGSPLIAIGTGVVADIAMPQERGRYLGLFNLGTTVGPALGPLLGGVFAYTLGWRSIFWFLVIFCAAVLVPMVLAFPETLRSLVGDGSIPPPLLNCTPAALLRRKRELKEMQEKGETPEALDMHRAKFKPWASFLLFLEPDIALMFTWSSLYYAMWYALLTVFSSLLKTEYNASEIVIGLCYIPNGLGSGISGFATGRIMDVFYRREKKRVGGDHRHFPDEFRLERVRFMILPFHIGLLIASTTGLAWSMKAHAPIAVPIVLNFFVGIGTGFLTTTTIYGIDLFAGQGGAVTATFNLIRCALGAVTVSTVQLIVDRMGPGWCFVLLNGICLLGTPLVLIVLKCGPRWRKQRREKAKRKEVEMKEKEIAALPK</sequence>
<feature type="transmembrane region" description="Helical" evidence="8">
    <location>
        <begin position="172"/>
        <end position="197"/>
    </location>
</feature>
<feature type="region of interest" description="Disordered" evidence="7">
    <location>
        <begin position="1"/>
        <end position="58"/>
    </location>
</feature>
<keyword evidence="6" id="KW-0325">Glycoprotein</keyword>
<dbReference type="GO" id="GO:0140115">
    <property type="term" value="P:export across plasma membrane"/>
    <property type="evidence" value="ECO:0007669"/>
    <property type="project" value="UniProtKB-ARBA"/>
</dbReference>
<proteinExistence type="predicted"/>
<feature type="compositionally biased region" description="Basic and acidic residues" evidence="7">
    <location>
        <begin position="11"/>
        <end position="31"/>
    </location>
</feature>
<name>A0A5M6C513_9TREE</name>
<dbReference type="InterPro" id="IPR036259">
    <property type="entry name" value="MFS_trans_sf"/>
</dbReference>
<dbReference type="Proteomes" id="UP000322225">
    <property type="component" value="Chromosome 2"/>
</dbReference>
<dbReference type="SUPFAM" id="SSF103473">
    <property type="entry name" value="MFS general substrate transporter"/>
    <property type="match status" value="1"/>
</dbReference>
<dbReference type="GeneID" id="43586787"/>
<evidence type="ECO:0000256" key="3">
    <source>
        <dbReference type="ARBA" id="ARBA00022692"/>
    </source>
</evidence>
<evidence type="ECO:0000256" key="2">
    <source>
        <dbReference type="ARBA" id="ARBA00022448"/>
    </source>
</evidence>
<dbReference type="OrthoDB" id="440553at2759"/>
<feature type="transmembrane region" description="Helical" evidence="8">
    <location>
        <begin position="263"/>
        <end position="282"/>
    </location>
</feature>
<evidence type="ECO:0000256" key="7">
    <source>
        <dbReference type="SAM" id="MobiDB-lite"/>
    </source>
</evidence>
<accession>A0A5M6C513</accession>
<dbReference type="Pfam" id="PF07690">
    <property type="entry name" value="MFS_1"/>
    <property type="match status" value="1"/>
</dbReference>
<gene>
    <name evidence="9" type="ORF">CI109_101018</name>
</gene>
<reference evidence="9" key="2">
    <citation type="submission" date="2024-01" db="EMBL/GenBank/DDBJ databases">
        <title>Comparative genomics of Cryptococcus and Kwoniella reveals pathogenesis evolution and contrasting modes of karyotype evolution via chromosome fusion or intercentromeric recombination.</title>
        <authorList>
            <person name="Coelho M.A."/>
            <person name="David-Palma M."/>
            <person name="Shea T."/>
            <person name="Bowers K."/>
            <person name="McGinley-Smith S."/>
            <person name="Mohammad A.W."/>
            <person name="Gnirke A."/>
            <person name="Yurkov A.M."/>
            <person name="Nowrousian M."/>
            <person name="Sun S."/>
            <person name="Cuomo C.A."/>
            <person name="Heitman J."/>
        </authorList>
    </citation>
    <scope>NUCLEOTIDE SEQUENCE</scope>
    <source>
        <strain evidence="9">CBS 12478</strain>
    </source>
</reference>
<dbReference type="PANTHER" id="PTHR23502">
    <property type="entry name" value="MAJOR FACILITATOR SUPERFAMILY"/>
    <property type="match status" value="1"/>
</dbReference>
<feature type="transmembrane region" description="Helical" evidence="8">
    <location>
        <begin position="462"/>
        <end position="487"/>
    </location>
</feature>
<keyword evidence="5 8" id="KW-0472">Membrane</keyword>
<evidence type="ECO:0000256" key="5">
    <source>
        <dbReference type="ARBA" id="ARBA00023136"/>
    </source>
</evidence>
<keyword evidence="3 8" id="KW-0812">Transmembrane</keyword>
<keyword evidence="10" id="KW-1185">Reference proteome</keyword>
<feature type="transmembrane region" description="Helical" evidence="8">
    <location>
        <begin position="526"/>
        <end position="547"/>
    </location>
</feature>
<feature type="transmembrane region" description="Helical" evidence="8">
    <location>
        <begin position="142"/>
        <end position="160"/>
    </location>
</feature>
<organism evidence="9 10">
    <name type="scientific">Kwoniella shandongensis</name>
    <dbReference type="NCBI Taxonomy" id="1734106"/>
    <lineage>
        <taxon>Eukaryota</taxon>
        <taxon>Fungi</taxon>
        <taxon>Dikarya</taxon>
        <taxon>Basidiomycota</taxon>
        <taxon>Agaricomycotina</taxon>
        <taxon>Tremellomycetes</taxon>
        <taxon>Tremellales</taxon>
        <taxon>Cryptococcaceae</taxon>
        <taxon>Kwoniella</taxon>
    </lineage>
</organism>
<evidence type="ECO:0000256" key="6">
    <source>
        <dbReference type="ARBA" id="ARBA00023180"/>
    </source>
</evidence>
<feature type="transmembrane region" description="Helical" evidence="8">
    <location>
        <begin position="235"/>
        <end position="257"/>
    </location>
</feature>
<feature type="transmembrane region" description="Helical" evidence="8">
    <location>
        <begin position="337"/>
        <end position="362"/>
    </location>
</feature>
<keyword evidence="2" id="KW-0813">Transport</keyword>
<evidence type="ECO:0000256" key="8">
    <source>
        <dbReference type="SAM" id="Phobius"/>
    </source>
</evidence>
<dbReference type="PROSITE" id="PS50850">
    <property type="entry name" value="MFS"/>
    <property type="match status" value="1"/>
</dbReference>
<dbReference type="Gene3D" id="1.20.1250.20">
    <property type="entry name" value="MFS general substrate transporter like domains"/>
    <property type="match status" value="1"/>
</dbReference>
<evidence type="ECO:0000313" key="9">
    <source>
        <dbReference type="EMBL" id="WWD16590.1"/>
    </source>
</evidence>
<reference evidence="9" key="1">
    <citation type="submission" date="2017-08" db="EMBL/GenBank/DDBJ databases">
        <authorList>
            <person name="Cuomo C."/>
            <person name="Billmyre B."/>
            <person name="Heitman J."/>
        </authorList>
    </citation>
    <scope>NUCLEOTIDE SEQUENCE</scope>
    <source>
        <strain evidence="9">CBS 12478</strain>
    </source>
</reference>
<dbReference type="FunFam" id="1.20.1250.20:FF:000172">
    <property type="entry name" value="MFS multidrug resistance transporter"/>
    <property type="match status" value="1"/>
</dbReference>
<dbReference type="GO" id="GO:0005886">
    <property type="term" value="C:plasma membrane"/>
    <property type="evidence" value="ECO:0007669"/>
    <property type="project" value="TreeGrafter"/>
</dbReference>
<dbReference type="GO" id="GO:0015137">
    <property type="term" value="F:citrate transmembrane transporter activity"/>
    <property type="evidence" value="ECO:0007669"/>
    <property type="project" value="UniProtKB-ARBA"/>
</dbReference>
<keyword evidence="4 8" id="KW-1133">Transmembrane helix</keyword>
<protein>
    <submittedName>
        <fullName evidence="9">Uncharacterized protein</fullName>
    </submittedName>
</protein>
<dbReference type="PANTHER" id="PTHR23502:SF51">
    <property type="entry name" value="QUINIDINE RESISTANCE PROTEIN 1-RELATED"/>
    <property type="match status" value="1"/>
</dbReference>
<dbReference type="RefSeq" id="XP_031863011.1">
    <property type="nucleotide sequence ID" value="XM_032002672.1"/>
</dbReference>
<evidence type="ECO:0000256" key="1">
    <source>
        <dbReference type="ARBA" id="ARBA00004141"/>
    </source>
</evidence>
<dbReference type="Gene3D" id="1.20.1720.10">
    <property type="entry name" value="Multidrug resistance protein D"/>
    <property type="match status" value="1"/>
</dbReference>
<feature type="compositionally biased region" description="Acidic residues" evidence="7">
    <location>
        <begin position="1"/>
        <end position="10"/>
    </location>
</feature>